<reference evidence="2 3" key="1">
    <citation type="submission" date="2018-08" db="EMBL/GenBank/DDBJ databases">
        <title>Aphanomyces genome sequencing and annotation.</title>
        <authorList>
            <person name="Minardi D."/>
            <person name="Oidtmann B."/>
            <person name="Van Der Giezen M."/>
            <person name="Studholme D.J."/>
        </authorList>
    </citation>
    <scope>NUCLEOTIDE SEQUENCE [LARGE SCALE GENOMIC DNA]</scope>
    <source>
        <strain evidence="2 3">Sv</strain>
    </source>
</reference>
<evidence type="ECO:0000313" key="3">
    <source>
        <dbReference type="Proteomes" id="UP000285712"/>
    </source>
</evidence>
<gene>
    <name evidence="2" type="ORF">DYB35_012269</name>
</gene>
<feature type="transmembrane region" description="Helical" evidence="1">
    <location>
        <begin position="64"/>
        <end position="84"/>
    </location>
</feature>
<dbReference type="Proteomes" id="UP000285712">
    <property type="component" value="Unassembled WGS sequence"/>
</dbReference>
<comment type="caution">
    <text evidence="2">The sequence shown here is derived from an EMBL/GenBank/DDBJ whole genome shotgun (WGS) entry which is preliminary data.</text>
</comment>
<protein>
    <submittedName>
        <fullName evidence="2">Uncharacterized protein</fullName>
    </submittedName>
</protein>
<keyword evidence="1" id="KW-0812">Transmembrane</keyword>
<name>A0A3R6XFE0_APHAT</name>
<dbReference type="VEuPathDB" id="FungiDB:H257_07659"/>
<dbReference type="AlphaFoldDB" id="A0A3R6XFE0"/>
<organism evidence="2 3">
    <name type="scientific">Aphanomyces astaci</name>
    <name type="common">Crayfish plague agent</name>
    <dbReference type="NCBI Taxonomy" id="112090"/>
    <lineage>
        <taxon>Eukaryota</taxon>
        <taxon>Sar</taxon>
        <taxon>Stramenopiles</taxon>
        <taxon>Oomycota</taxon>
        <taxon>Saprolegniomycetes</taxon>
        <taxon>Saprolegniales</taxon>
        <taxon>Verrucalvaceae</taxon>
        <taxon>Aphanomyces</taxon>
    </lineage>
</organism>
<evidence type="ECO:0000256" key="1">
    <source>
        <dbReference type="SAM" id="Phobius"/>
    </source>
</evidence>
<accession>A0A3R6XFE0</accession>
<proteinExistence type="predicted"/>
<sequence>MAAQFRSRQLLTTVSMAAEINHRQSVLQRSPLDEEDGLTLAYDKTDKPTSYAHGVELPHTVKSIYSSFVTAMTMLINVISWLGLLQMSTASMWNASLDQTVLEWWHKLYVYDNNAAAVASSYLPNKPTTVVEEEDCGA</sequence>
<dbReference type="EMBL" id="QUTG01001772">
    <property type="protein sequence ID" value="RHY98791.1"/>
    <property type="molecule type" value="Genomic_DNA"/>
</dbReference>
<evidence type="ECO:0000313" key="2">
    <source>
        <dbReference type="EMBL" id="RHY98791.1"/>
    </source>
</evidence>
<keyword evidence="1" id="KW-0472">Membrane</keyword>
<keyword evidence="1" id="KW-1133">Transmembrane helix</keyword>